<dbReference type="Gene3D" id="3.10.180.10">
    <property type="entry name" value="2,3-Dihydroxybiphenyl 1,2-Dioxygenase, domain 1"/>
    <property type="match status" value="1"/>
</dbReference>
<dbReference type="EMBL" id="JAENHN010000011">
    <property type="protein sequence ID" value="MBK1810155.1"/>
    <property type="molecule type" value="Genomic_DNA"/>
</dbReference>
<gene>
    <name evidence="1" type="ORF">JHL18_05775</name>
</gene>
<dbReference type="InterPro" id="IPR029068">
    <property type="entry name" value="Glyas_Bleomycin-R_OHBP_Dase"/>
</dbReference>
<accession>A0ABS1ELB8</accession>
<keyword evidence="2" id="KW-1185">Reference proteome</keyword>
<dbReference type="RefSeq" id="WP_200267078.1">
    <property type="nucleotide sequence ID" value="NZ_JAENHN010000011.1"/>
</dbReference>
<reference evidence="2" key="1">
    <citation type="submission" date="2021-01" db="EMBL/GenBank/DDBJ databases">
        <title>Genome public.</title>
        <authorList>
            <person name="Liu C."/>
            <person name="Sun Q."/>
        </authorList>
    </citation>
    <scope>NUCLEOTIDE SEQUENCE [LARGE SCALE GENOMIC DNA]</scope>
    <source>
        <strain evidence="2">YIM B02505</strain>
    </source>
</reference>
<protein>
    <submittedName>
        <fullName evidence="1">Uncharacterized protein</fullName>
    </submittedName>
</protein>
<name>A0ABS1ELB8_9CLOT</name>
<dbReference type="SUPFAM" id="SSF54593">
    <property type="entry name" value="Glyoxalase/Bleomycin resistance protein/Dihydroxybiphenyl dioxygenase"/>
    <property type="match status" value="1"/>
</dbReference>
<sequence length="56" mass="6823">MGSKDTVDQIIRNALKNGVTRYLEPSDERWMYYDRFTDLDDHQWEVMYADESLIKY</sequence>
<organism evidence="1 2">
    <name type="scientific">Clostridium yunnanense</name>
    <dbReference type="NCBI Taxonomy" id="2800325"/>
    <lineage>
        <taxon>Bacteria</taxon>
        <taxon>Bacillati</taxon>
        <taxon>Bacillota</taxon>
        <taxon>Clostridia</taxon>
        <taxon>Eubacteriales</taxon>
        <taxon>Clostridiaceae</taxon>
        <taxon>Clostridium</taxon>
    </lineage>
</organism>
<proteinExistence type="predicted"/>
<dbReference type="Proteomes" id="UP000596739">
    <property type="component" value="Unassembled WGS sequence"/>
</dbReference>
<comment type="caution">
    <text evidence="1">The sequence shown here is derived from an EMBL/GenBank/DDBJ whole genome shotgun (WGS) entry which is preliminary data.</text>
</comment>
<evidence type="ECO:0000313" key="1">
    <source>
        <dbReference type="EMBL" id="MBK1810155.1"/>
    </source>
</evidence>
<evidence type="ECO:0000313" key="2">
    <source>
        <dbReference type="Proteomes" id="UP000596739"/>
    </source>
</evidence>